<evidence type="ECO:0000313" key="3">
    <source>
        <dbReference type="Proteomes" id="UP000011058"/>
    </source>
</evidence>
<dbReference type="GO" id="GO:0019867">
    <property type="term" value="C:outer membrane"/>
    <property type="evidence" value="ECO:0007669"/>
    <property type="project" value="InterPro"/>
</dbReference>
<reference evidence="2 3" key="1">
    <citation type="journal article" date="2012" name="J. Bacteriol.">
        <title>Genome Sequence of Fibrella aestuarina BUZ 2T, a Filamentous Marine Bacterium.</title>
        <authorList>
            <person name="Filippini M."/>
            <person name="Qi W."/>
            <person name="Blom J."/>
            <person name="Goesmann A."/>
            <person name="Smits T.H."/>
            <person name="Bagheri H.C."/>
        </authorList>
    </citation>
    <scope>NUCLEOTIDE SEQUENCE [LARGE SCALE GENOMIC DNA]</scope>
    <source>
        <strain evidence="3">BUZ 2T</strain>
    </source>
</reference>
<dbReference type="InterPro" id="IPR025970">
    <property type="entry name" value="SusE"/>
</dbReference>
<dbReference type="STRING" id="1166018.FAES_3563"/>
<dbReference type="CDD" id="cd12956">
    <property type="entry name" value="CBM_SusE-F_like"/>
    <property type="match status" value="1"/>
</dbReference>
<dbReference type="PATRIC" id="fig|1166018.3.peg.5343"/>
<feature type="domain" description="SusE outer membrane protein" evidence="1">
    <location>
        <begin position="23"/>
        <end position="130"/>
    </location>
</feature>
<protein>
    <recommendedName>
        <fullName evidence="1">SusE outer membrane protein domain-containing protein</fullName>
    </recommendedName>
</protein>
<proteinExistence type="predicted"/>
<organism evidence="2 3">
    <name type="scientific">Fibrella aestuarina BUZ 2</name>
    <dbReference type="NCBI Taxonomy" id="1166018"/>
    <lineage>
        <taxon>Bacteria</taxon>
        <taxon>Pseudomonadati</taxon>
        <taxon>Bacteroidota</taxon>
        <taxon>Cytophagia</taxon>
        <taxon>Cytophagales</taxon>
        <taxon>Spirosomataceae</taxon>
        <taxon>Fibrella</taxon>
    </lineage>
</organism>
<evidence type="ECO:0000259" key="1">
    <source>
        <dbReference type="Pfam" id="PF14292"/>
    </source>
</evidence>
<name>I0KBR7_9BACT</name>
<dbReference type="HOGENOM" id="CLU_042892_0_0_10"/>
<gene>
    <name evidence="2" type="ORF">FAES_3563</name>
</gene>
<dbReference type="GO" id="GO:2001070">
    <property type="term" value="F:starch binding"/>
    <property type="evidence" value="ECO:0007669"/>
    <property type="project" value="InterPro"/>
</dbReference>
<dbReference type="eggNOG" id="ENOG502Z9ND">
    <property type="taxonomic scope" value="Bacteria"/>
</dbReference>
<accession>I0KBR7</accession>
<dbReference type="PROSITE" id="PS51257">
    <property type="entry name" value="PROKAR_LIPOPROTEIN"/>
    <property type="match status" value="1"/>
</dbReference>
<dbReference type="CDD" id="cd12967">
    <property type="entry name" value="CBM_SusE-F_like_u1"/>
    <property type="match status" value="1"/>
</dbReference>
<sequence>MFRSLQKIALFGVAIGLLTACQKEGEQVVLPDAPSASITATPSSMTVAPDRTNLTGTALTMRWNAVNYGATVPVRYVVQFDKKGGNFAAPAEISAANSTSVAISSADMNKALVQLGIAPGTTGQVDARVKSEIVTIPDRANVKASYSPTLTLTGTAFTNTTYLYVPGDYQGWAPDKAPRLTSPNGDGMYEGYVYFSKASPFKLTSAPDWNHTNYGTGGTGKLSTTGDNLTITEAGYYRIEVDQNKLTWKATKTQWGVIGAATPKGWDASTPMTFDPTTNTWKVDVALKADELKFRANDAWDINLGDNKPANGFLTYGGENIKVATAGTYTLTLNLNEYGKYTYSLTKK</sequence>
<dbReference type="KEGG" id="fae:FAES_3563"/>
<dbReference type="Proteomes" id="UP000011058">
    <property type="component" value="Chromosome"/>
</dbReference>
<dbReference type="AlphaFoldDB" id="I0KBR7"/>
<evidence type="ECO:0000313" key="2">
    <source>
        <dbReference type="EMBL" id="CCH01570.1"/>
    </source>
</evidence>
<dbReference type="Pfam" id="PF14292">
    <property type="entry name" value="SusE"/>
    <property type="match status" value="1"/>
</dbReference>
<dbReference type="RefSeq" id="WP_015332669.1">
    <property type="nucleotide sequence ID" value="NC_020054.1"/>
</dbReference>
<dbReference type="EMBL" id="HE796683">
    <property type="protein sequence ID" value="CCH01570.1"/>
    <property type="molecule type" value="Genomic_DNA"/>
</dbReference>
<dbReference type="OrthoDB" id="975117at2"/>
<dbReference type="Gene3D" id="2.60.40.3620">
    <property type="match status" value="2"/>
</dbReference>
<keyword evidence="3" id="KW-1185">Reference proteome</keyword>